<dbReference type="OrthoDB" id="4330301at2759"/>
<dbReference type="AlphaFoldDB" id="A0A395T2A9"/>
<gene>
    <name evidence="1" type="ORF">FLONG3_3008</name>
</gene>
<accession>A0A395T2A9</accession>
<name>A0A395T2A9_9HYPO</name>
<evidence type="ECO:0000313" key="2">
    <source>
        <dbReference type="Proteomes" id="UP000266234"/>
    </source>
</evidence>
<dbReference type="STRING" id="694270.A0A395T2A9"/>
<sequence length="270" mass="28989">MAPDGIRFHKCANFWGLVIVSIHDREGNVEDKNTFTLRNCIVNFNSYEEKEGTNLAILTSDTNGPVKIDLIAKDGILKSSHVATGAKGVYSFVKTLKNGNSDEVLLTTFDNAGSDTIKMTLDVVNVTGGAPAITKHQTTISVSPQSSQIILTNFHLDTSNAILEVSSFYGVLGIRLFAPVSDKNLADYKEVGMLQYMGQTNIGTGLGCAGDWGDGILTWGAEVNDFVDFESFTLDADGNTAKGNWGMSASDTSRPLVKGCDVESRPGYKA</sequence>
<reference evidence="1 2" key="1">
    <citation type="journal article" date="2018" name="PLoS Pathog.">
        <title>Evolution of structural diversity of trichothecenes, a family of toxins produced by plant pathogenic and entomopathogenic fungi.</title>
        <authorList>
            <person name="Proctor R.H."/>
            <person name="McCormick S.P."/>
            <person name="Kim H.S."/>
            <person name="Cardoza R.E."/>
            <person name="Stanley A.M."/>
            <person name="Lindo L."/>
            <person name="Kelly A."/>
            <person name="Brown D.W."/>
            <person name="Lee T."/>
            <person name="Vaughan M.M."/>
            <person name="Alexander N.J."/>
            <person name="Busman M."/>
            <person name="Gutierrez S."/>
        </authorList>
    </citation>
    <scope>NUCLEOTIDE SEQUENCE [LARGE SCALE GENOMIC DNA]</scope>
    <source>
        <strain evidence="1 2">NRRL 20695</strain>
    </source>
</reference>
<protein>
    <submittedName>
        <fullName evidence="1">Phosphatidylcholine-hydrolyzing phospholipase</fullName>
    </submittedName>
</protein>
<evidence type="ECO:0000313" key="1">
    <source>
        <dbReference type="EMBL" id="RGP78810.1"/>
    </source>
</evidence>
<dbReference type="Proteomes" id="UP000266234">
    <property type="component" value="Unassembled WGS sequence"/>
</dbReference>
<keyword evidence="2" id="KW-1185">Reference proteome</keyword>
<dbReference type="EMBL" id="PXOG01000057">
    <property type="protein sequence ID" value="RGP78810.1"/>
    <property type="molecule type" value="Genomic_DNA"/>
</dbReference>
<proteinExistence type="predicted"/>
<comment type="caution">
    <text evidence="1">The sequence shown here is derived from an EMBL/GenBank/DDBJ whole genome shotgun (WGS) entry which is preliminary data.</text>
</comment>
<organism evidence="1 2">
    <name type="scientific">Fusarium longipes</name>
    <dbReference type="NCBI Taxonomy" id="694270"/>
    <lineage>
        <taxon>Eukaryota</taxon>
        <taxon>Fungi</taxon>
        <taxon>Dikarya</taxon>
        <taxon>Ascomycota</taxon>
        <taxon>Pezizomycotina</taxon>
        <taxon>Sordariomycetes</taxon>
        <taxon>Hypocreomycetidae</taxon>
        <taxon>Hypocreales</taxon>
        <taxon>Nectriaceae</taxon>
        <taxon>Fusarium</taxon>
    </lineage>
</organism>